<dbReference type="RefSeq" id="WP_130451097.1">
    <property type="nucleotide sequence ID" value="NZ_SHLA01000001.1"/>
</dbReference>
<keyword evidence="2" id="KW-0031">Aminopeptidase</keyword>
<keyword evidence="3" id="KW-1185">Reference proteome</keyword>
<dbReference type="InterPro" id="IPR036005">
    <property type="entry name" value="Creatinase/aminopeptidase-like"/>
</dbReference>
<dbReference type="EMBL" id="SHLA01000001">
    <property type="protein sequence ID" value="RZU62522.1"/>
    <property type="molecule type" value="Genomic_DNA"/>
</dbReference>
<dbReference type="PANTHER" id="PTHR46112:SF2">
    <property type="entry name" value="XAA-PRO AMINOPEPTIDASE P-RELATED"/>
    <property type="match status" value="1"/>
</dbReference>
<proteinExistence type="predicted"/>
<protein>
    <submittedName>
        <fullName evidence="2">Xaa-Pro aminopeptidase</fullName>
    </submittedName>
</protein>
<reference evidence="2 3" key="1">
    <citation type="submission" date="2019-02" db="EMBL/GenBank/DDBJ databases">
        <title>Sequencing the genomes of 1000 actinobacteria strains.</title>
        <authorList>
            <person name="Klenk H.-P."/>
        </authorList>
    </citation>
    <scope>NUCLEOTIDE SEQUENCE [LARGE SCALE GENOMIC DNA]</scope>
    <source>
        <strain evidence="2 3">DSM 17364</strain>
    </source>
</reference>
<dbReference type="Pfam" id="PF00557">
    <property type="entry name" value="Peptidase_M24"/>
    <property type="match status" value="1"/>
</dbReference>
<organism evidence="2 3">
    <name type="scientific">Zhihengliuella halotolerans</name>
    <dbReference type="NCBI Taxonomy" id="370736"/>
    <lineage>
        <taxon>Bacteria</taxon>
        <taxon>Bacillati</taxon>
        <taxon>Actinomycetota</taxon>
        <taxon>Actinomycetes</taxon>
        <taxon>Micrococcales</taxon>
        <taxon>Micrococcaceae</taxon>
        <taxon>Zhihengliuella</taxon>
    </lineage>
</organism>
<dbReference type="SUPFAM" id="SSF55920">
    <property type="entry name" value="Creatinase/aminopeptidase"/>
    <property type="match status" value="1"/>
</dbReference>
<evidence type="ECO:0000313" key="2">
    <source>
        <dbReference type="EMBL" id="RZU62522.1"/>
    </source>
</evidence>
<feature type="domain" description="Peptidase M24" evidence="1">
    <location>
        <begin position="144"/>
        <end position="343"/>
    </location>
</feature>
<comment type="caution">
    <text evidence="2">The sequence shown here is derived from an EMBL/GenBank/DDBJ whole genome shotgun (WGS) entry which is preliminary data.</text>
</comment>
<dbReference type="Proteomes" id="UP000292685">
    <property type="component" value="Unassembled WGS sequence"/>
</dbReference>
<gene>
    <name evidence="2" type="ORF">EV380_2119</name>
</gene>
<dbReference type="AlphaFoldDB" id="A0A4Q8AE34"/>
<dbReference type="GO" id="GO:0004177">
    <property type="term" value="F:aminopeptidase activity"/>
    <property type="evidence" value="ECO:0007669"/>
    <property type="project" value="UniProtKB-KW"/>
</dbReference>
<keyword evidence="2" id="KW-0378">Hydrolase</keyword>
<evidence type="ECO:0000259" key="1">
    <source>
        <dbReference type="Pfam" id="PF00557"/>
    </source>
</evidence>
<sequence>MSTLPTHERDRLATEQATKHARIVEILDAHRSDALLLTSTAALTWYLGGSRVHISLAGAPIAAALVHRDGTEIGLFINESARLCSEELGETDGVSVHVLPWHGSLNDVAAWYPAAGAWNVLSEEQVGAELRAARASLLPVEVDRYRALCRDAAAALTDVLSEVTEETTEMELAAELGRRIIAFGADPVVLLVSGAYRAEHRHPLPTNAPIGRRAMAVVCARRHGLIANVTRWVTFGELLPGEADLDARILDVEADIFAQLVPGATMDRVLPAIQASYPSHGFADDEWTLHHQGGAAGYNGRDPRLEPGVTDAIVNQQAFAWNPSGADPASGLVAKVEDTVLLTFGDDGSAAVEVLSVDPRWPSVEVAGRQRPAVLRR</sequence>
<dbReference type="Gene3D" id="3.90.230.10">
    <property type="entry name" value="Creatinase/methionine aminopeptidase superfamily"/>
    <property type="match status" value="1"/>
</dbReference>
<dbReference type="OrthoDB" id="4850044at2"/>
<dbReference type="InterPro" id="IPR000994">
    <property type="entry name" value="Pept_M24"/>
</dbReference>
<evidence type="ECO:0000313" key="3">
    <source>
        <dbReference type="Proteomes" id="UP000292685"/>
    </source>
</evidence>
<name>A0A4Q8AE34_9MICC</name>
<dbReference type="InterPro" id="IPR050659">
    <property type="entry name" value="Peptidase_M24B"/>
</dbReference>
<keyword evidence="2" id="KW-0645">Protease</keyword>
<accession>A0A4Q8AE34</accession>
<dbReference type="PANTHER" id="PTHR46112">
    <property type="entry name" value="AMINOPEPTIDASE"/>
    <property type="match status" value="1"/>
</dbReference>